<evidence type="ECO:0000256" key="1">
    <source>
        <dbReference type="SAM" id="MobiDB-lite"/>
    </source>
</evidence>
<reference evidence="2" key="1">
    <citation type="submission" date="2021-02" db="EMBL/GenBank/DDBJ databases">
        <authorList>
            <person name="Nowell W R."/>
        </authorList>
    </citation>
    <scope>NUCLEOTIDE SEQUENCE</scope>
</reference>
<name>A0A818A0X9_9BILA</name>
<gene>
    <name evidence="2" type="ORF">GRG538_LOCUS9783</name>
</gene>
<feature type="compositionally biased region" description="Polar residues" evidence="1">
    <location>
        <begin position="689"/>
        <end position="698"/>
    </location>
</feature>
<evidence type="ECO:0000313" key="2">
    <source>
        <dbReference type="EMBL" id="CAF3398426.1"/>
    </source>
</evidence>
<feature type="region of interest" description="Disordered" evidence="1">
    <location>
        <begin position="675"/>
        <end position="698"/>
    </location>
</feature>
<sequence>MTSDLFTANDKSQNINLSDNRWFLVDEAHCQHVSSNEVLNHPEAFMLFYAKENFKISSIAIGNQCSIDRIEENRKNFYHVSNKVLHPSISSKELSFISNESSDDSIAEVSDGEETRMETCKKLASVAAGVRIEQVFEATLSQTHHFRLNETELLKMNQYRQEELKKKSDKKMNMLGLTSDLSALLKKKSKSGHASTTLNDVNADECYKKDQNAKIINKVNIEYLNTLLPHLKHYNAYCGMCICTRYFGKNISQPTALLHRCTLKCSGHVCHFKCKVHVLNNGYCFVIAINRKICHRVNEKIGRPIRGSQRRAIMDKFKAGGSVYRVHAQYEEKRTIHEKKGFNYDATGKSKKVFKKIKAEANAESLLSPDISLGILQLHDKLAQEMNSDGIIKGALQIVQFRPFCVVAFTEASIRLYDSIVNRPESVLSWDATGGIVKNSSSKQCLYYELTITHPNIVDEDSLVPLTFMLSESQTLFTVKQWLSAFKECYRKVFPHKKDSFPRPAIILSDRAQVFLQAALYGLNDENYSAFLARAYRIVTNAAIRNDLSKTNIHACLSHFMLDMRKRVNKYLPEDVREIAMWAIALLVNTSTWREIKDNWRLICQVFFNYASNDNINFKQHHATLLSRISNITNDPNSSRAIHQSKEIRTNINDPFAFDDDNELDDYDHNTMNTNENIKTNNKRKRSTTSHLNSSNINKSIIDEEEELNKADSPFKQELQAIYNECLTTCIKNNGAFSSSDKASKGTRQWLSYINQRCIPTIPIWSNILLGNLSRHGASTVRAFDNLLLSTHNQRTNAISERRMSIVKRTQLGIQTRCRSDVILEILVNDMKKMVEKFSISLMATMFQDTDNETNSQQLKNVQERWRQSNRRGHGHYAKTPETSIMNNLKNSLIISSSNINDALLIPHLSVAYWLNISIGLLLSIKFVRETYRPTLMKTPLLVDILSFINNWISGCNRLKPPKKTSTELNKLLNTQFNITVNVPIDTSEQLSFIIHNILLPIISYSISVKKNYRCTSCKHTVNTRFNISYIEISMVENQFRFNQQLANYFANNASDHICDKCSMLMSRQIKISDCPPVIILKVNDIKNSTNLSSKPPPAVCFYPFLDDSYIGCASSSVYDIVAFLSVVSDVNNKLVLATKIKQRWKISGMNTLIGNGEKLAKLFANSRLIILERIRTSNTNFLYAIAKCCSIIIDFDENNYGSCKTLHHAVQIIENNEKFNTLRQILTSNLTTSYQCQKCYCSSNSLSSTSKSIYIYQSQTKSPHIYATPLIWEGSLDLNCSICNERTENITLPITHQVHHQCPSFIMYHLSRTTFNSVMNLHVELTDYKQKKHLYKPSTVLLIDEYNSISVIQLDEVLVFPSCPYTKATSYTNDEINELFDTSRTSVLATNTNNIDENNASLLCTPKISISQQAIAVSTSTSIQFNQPIPVRVLNKCTNKLIVGSIRSLKIVPQ</sequence>
<evidence type="ECO:0000313" key="3">
    <source>
        <dbReference type="Proteomes" id="UP000663872"/>
    </source>
</evidence>
<accession>A0A818A0X9</accession>
<protein>
    <submittedName>
        <fullName evidence="2">Uncharacterized protein</fullName>
    </submittedName>
</protein>
<proteinExistence type="predicted"/>
<dbReference type="EMBL" id="CAJNYT010001170">
    <property type="protein sequence ID" value="CAF3398426.1"/>
    <property type="molecule type" value="Genomic_DNA"/>
</dbReference>
<comment type="caution">
    <text evidence="2">The sequence shown here is derived from an EMBL/GenBank/DDBJ whole genome shotgun (WGS) entry which is preliminary data.</text>
</comment>
<organism evidence="2 3">
    <name type="scientific">Rotaria socialis</name>
    <dbReference type="NCBI Taxonomy" id="392032"/>
    <lineage>
        <taxon>Eukaryota</taxon>
        <taxon>Metazoa</taxon>
        <taxon>Spiralia</taxon>
        <taxon>Gnathifera</taxon>
        <taxon>Rotifera</taxon>
        <taxon>Eurotatoria</taxon>
        <taxon>Bdelloidea</taxon>
        <taxon>Philodinida</taxon>
        <taxon>Philodinidae</taxon>
        <taxon>Rotaria</taxon>
    </lineage>
</organism>
<dbReference type="Proteomes" id="UP000663872">
    <property type="component" value="Unassembled WGS sequence"/>
</dbReference>